<accession>A0ABV6ZY39</accession>
<dbReference type="RefSeq" id="WP_343164618.1">
    <property type="nucleotide sequence ID" value="NZ_JBHRSV010000016.1"/>
</dbReference>
<comment type="caution">
    <text evidence="1">The sequence shown here is derived from an EMBL/GenBank/DDBJ whole genome shotgun (WGS) entry which is preliminary data.</text>
</comment>
<gene>
    <name evidence="1" type="ORF">ACFOOR_09320</name>
</gene>
<organism evidence="1 2">
    <name type="scientific">Hyphobacterium vulgare</name>
    <dbReference type="NCBI Taxonomy" id="1736751"/>
    <lineage>
        <taxon>Bacteria</taxon>
        <taxon>Pseudomonadati</taxon>
        <taxon>Pseudomonadota</taxon>
        <taxon>Alphaproteobacteria</taxon>
        <taxon>Maricaulales</taxon>
        <taxon>Maricaulaceae</taxon>
        <taxon>Hyphobacterium</taxon>
    </lineage>
</organism>
<evidence type="ECO:0000313" key="1">
    <source>
        <dbReference type="EMBL" id="MFC2926306.1"/>
    </source>
</evidence>
<protein>
    <submittedName>
        <fullName evidence="1">Uncharacterized protein</fullName>
    </submittedName>
</protein>
<dbReference type="EMBL" id="JBHRSV010000016">
    <property type="protein sequence ID" value="MFC2926306.1"/>
    <property type="molecule type" value="Genomic_DNA"/>
</dbReference>
<dbReference type="Proteomes" id="UP001595379">
    <property type="component" value="Unassembled WGS sequence"/>
</dbReference>
<sequence>MKVILGGLAVIAIAADAGLCPDHVRDRAANSIEISDQTRAEFARQMDLFLESMRPETADYGRNEPARR</sequence>
<proteinExistence type="predicted"/>
<keyword evidence="2" id="KW-1185">Reference proteome</keyword>
<reference evidence="2" key="1">
    <citation type="journal article" date="2019" name="Int. J. Syst. Evol. Microbiol.">
        <title>The Global Catalogue of Microorganisms (GCM) 10K type strain sequencing project: providing services to taxonomists for standard genome sequencing and annotation.</title>
        <authorList>
            <consortium name="The Broad Institute Genomics Platform"/>
            <consortium name="The Broad Institute Genome Sequencing Center for Infectious Disease"/>
            <person name="Wu L."/>
            <person name="Ma J."/>
        </authorList>
    </citation>
    <scope>NUCLEOTIDE SEQUENCE [LARGE SCALE GENOMIC DNA]</scope>
    <source>
        <strain evidence="2">KCTC 52487</strain>
    </source>
</reference>
<evidence type="ECO:0000313" key="2">
    <source>
        <dbReference type="Proteomes" id="UP001595379"/>
    </source>
</evidence>
<name>A0ABV6ZY39_9PROT</name>